<organism evidence="3 4">
    <name type="scientific">Theileria parva</name>
    <name type="common">East coast fever infection agent</name>
    <dbReference type="NCBI Taxonomy" id="5875"/>
    <lineage>
        <taxon>Eukaryota</taxon>
        <taxon>Sar</taxon>
        <taxon>Alveolata</taxon>
        <taxon>Apicomplexa</taxon>
        <taxon>Aconoidasida</taxon>
        <taxon>Piroplasmida</taxon>
        <taxon>Theileriidae</taxon>
        <taxon>Theileria</taxon>
    </lineage>
</organism>
<reference evidence="3 4" key="1">
    <citation type="journal article" date="2005" name="Science">
        <title>Genome sequence of Theileria parva, a bovine pathogen that transforms lymphocytes.</title>
        <authorList>
            <person name="Gardner M.J."/>
            <person name="Bishop R."/>
            <person name="Shah T."/>
            <person name="de Villiers E.P."/>
            <person name="Carlton J.M."/>
            <person name="Hall N."/>
            <person name="Ren Q."/>
            <person name="Paulsen I.T."/>
            <person name="Pain A."/>
            <person name="Berriman M."/>
            <person name="Wilson R.J.M."/>
            <person name="Sato S."/>
            <person name="Ralph S.A."/>
            <person name="Mann D.J."/>
            <person name="Xiong Z."/>
            <person name="Shallom S.J."/>
            <person name="Weidman J."/>
            <person name="Jiang L."/>
            <person name="Lynn J."/>
            <person name="Weaver B."/>
            <person name="Shoaibi A."/>
            <person name="Domingo A.R."/>
            <person name="Wasawo D."/>
            <person name="Crabtree J."/>
            <person name="Wortman J.R."/>
            <person name="Haas B."/>
            <person name="Angiuoli S.V."/>
            <person name="Creasy T.H."/>
            <person name="Lu C."/>
            <person name="Suh B."/>
            <person name="Silva J.C."/>
            <person name="Utterback T.R."/>
            <person name="Feldblyum T.V."/>
            <person name="Pertea M."/>
            <person name="Allen J."/>
            <person name="Nierman W.C."/>
            <person name="Taracha E.L.N."/>
            <person name="Salzberg S.L."/>
            <person name="White O.R."/>
            <person name="Fitzhugh H.A."/>
            <person name="Morzaria S."/>
            <person name="Venter J.C."/>
            <person name="Fraser C.M."/>
            <person name="Nene V."/>
        </authorList>
    </citation>
    <scope>NUCLEOTIDE SEQUENCE [LARGE SCALE GENOMIC DNA]</scope>
    <source>
        <strain evidence="3 4">Muguga</strain>
    </source>
</reference>
<feature type="compositionally biased region" description="Low complexity" evidence="1">
    <location>
        <begin position="101"/>
        <end position="114"/>
    </location>
</feature>
<evidence type="ECO:0000256" key="2">
    <source>
        <dbReference type="SAM" id="SignalP"/>
    </source>
</evidence>
<gene>
    <name evidence="3" type="ordered locus">TP04_0007</name>
</gene>
<proteinExistence type="predicted"/>
<dbReference type="InParanoid" id="Q4N3M2"/>
<feature type="compositionally biased region" description="Low complexity" evidence="1">
    <location>
        <begin position="218"/>
        <end position="231"/>
    </location>
</feature>
<feature type="compositionally biased region" description="Low complexity" evidence="1">
    <location>
        <begin position="121"/>
        <end position="165"/>
    </location>
</feature>
<dbReference type="STRING" id="5875.Q4N3M2"/>
<dbReference type="OMA" id="YGNDVEL"/>
<dbReference type="Pfam" id="PF04385">
    <property type="entry name" value="FAINT"/>
    <property type="match status" value="1"/>
</dbReference>
<feature type="region of interest" description="Disordered" evidence="1">
    <location>
        <begin position="101"/>
        <end position="204"/>
    </location>
</feature>
<dbReference type="EMBL" id="AAGK01000003">
    <property type="protein sequence ID" value="EAN32286.1"/>
    <property type="molecule type" value="Genomic_DNA"/>
</dbReference>
<dbReference type="InterPro" id="IPR007480">
    <property type="entry name" value="DUF529"/>
</dbReference>
<dbReference type="RefSeq" id="XP_764569.1">
    <property type="nucleotide sequence ID" value="XM_759476.1"/>
</dbReference>
<evidence type="ECO:0000313" key="4">
    <source>
        <dbReference type="Proteomes" id="UP000001949"/>
    </source>
</evidence>
<feature type="signal peptide" evidence="2">
    <location>
        <begin position="1"/>
        <end position="21"/>
    </location>
</feature>
<dbReference type="KEGG" id="tpv:TP04_0007"/>
<feature type="region of interest" description="Disordered" evidence="1">
    <location>
        <begin position="216"/>
        <end position="264"/>
    </location>
</feature>
<evidence type="ECO:0000313" key="3">
    <source>
        <dbReference type="EMBL" id="EAN32286.1"/>
    </source>
</evidence>
<dbReference type="GeneID" id="3501403"/>
<accession>Q4N3M2</accession>
<feature type="chain" id="PRO_5004241490" description="Theileria-specific sub-telomeric protein, SVSP family" evidence="2">
    <location>
        <begin position="22"/>
        <end position="469"/>
    </location>
</feature>
<dbReference type="AlphaFoldDB" id="Q4N3M2"/>
<dbReference type="VEuPathDB" id="PiroplasmaDB:TpMuguga_04g00007"/>
<dbReference type="VEuPathDB" id="PiroplasmaDB:TpMuguga_04g00003"/>
<feature type="compositionally biased region" description="Basic residues" evidence="1">
    <location>
        <begin position="232"/>
        <end position="241"/>
    </location>
</feature>
<dbReference type="Proteomes" id="UP000001949">
    <property type="component" value="Unassembled WGS sequence"/>
</dbReference>
<dbReference type="eggNOG" id="ENOG502QU2K">
    <property type="taxonomic scope" value="Eukaryota"/>
</dbReference>
<keyword evidence="2" id="KW-0732">Signal</keyword>
<evidence type="ECO:0008006" key="5">
    <source>
        <dbReference type="Google" id="ProtNLM"/>
    </source>
</evidence>
<evidence type="ECO:0000256" key="1">
    <source>
        <dbReference type="SAM" id="MobiDB-lite"/>
    </source>
</evidence>
<sequence>MYKNIVCNFILIFIIIKCVKSQDNNPDQPADDEEDEDNFEVLDLDKIIQQRLDRFEDPQYQPEPTYYQPQQYPVYQPQQYDQYLPQQFGHYQPQQYDHYQPYQTQTSQPQSQQQQHDHYQPYEPTAAQPTQPQTQPQQYPGYQPESYTPYQTPQQQVTQPEQYYQHYGPPSYDPYQHIPTYPPGYQTQPMEHYEPQPQPQSETLEDEEDFYVTEHDQPYPQQEPQQPQQPIKPRKRARKRKDPQAPEEQGDEQPRKRRRPVKKTIDIKFYKKDSDGKLVEMINEDYEVTYDDRNKTKYLFYADLEQIECDNQIIYLHEDGTPYCSSLTYSKKTKIVVITNIQGFILIKRIKGEWTTTEEKIPEYVKFYTEDSEGKEILLTKEHYKVTFTSHASFRYELHPGVKCTKIKADNMTAWEKTDNDAEFPIVIYVTNKLSLIINFDSYTKMFERRPHRYRILYNKKTLGRRKYK</sequence>
<comment type="caution">
    <text evidence="3">The sequence shown here is derived from an EMBL/GenBank/DDBJ whole genome shotgun (WGS) entry which is preliminary data.</text>
</comment>
<keyword evidence="4" id="KW-1185">Reference proteome</keyword>
<protein>
    <recommendedName>
        <fullName evidence="5">Theileria-specific sub-telomeric protein, SVSP family</fullName>
    </recommendedName>
</protein>
<name>Q4N3M2_THEPA</name>